<dbReference type="VEuPathDB" id="TrichDB:TVAG_499650"/>
<evidence type="ECO:0000313" key="3">
    <source>
        <dbReference type="Proteomes" id="UP000001542"/>
    </source>
</evidence>
<dbReference type="EMBL" id="DS113399">
    <property type="protein sequence ID" value="EAY07477.1"/>
    <property type="molecule type" value="Genomic_DNA"/>
</dbReference>
<dbReference type="OrthoDB" id="10009983at2759"/>
<keyword evidence="3" id="KW-1185">Reference proteome</keyword>
<name>A2EIQ0_TRIV3</name>
<dbReference type="GO" id="GO:0005096">
    <property type="term" value="F:GTPase activator activity"/>
    <property type="evidence" value="ECO:0000318"/>
    <property type="project" value="GO_Central"/>
</dbReference>
<proteinExistence type="predicted"/>
<dbReference type="Proteomes" id="UP000001542">
    <property type="component" value="Unassembled WGS sequence"/>
</dbReference>
<reference evidence="2" key="2">
    <citation type="journal article" date="2007" name="Science">
        <title>Draft genome sequence of the sexually transmitted pathogen Trichomonas vaginalis.</title>
        <authorList>
            <person name="Carlton J.M."/>
            <person name="Hirt R.P."/>
            <person name="Silva J.C."/>
            <person name="Delcher A.L."/>
            <person name="Schatz M."/>
            <person name="Zhao Q."/>
            <person name="Wortman J.R."/>
            <person name="Bidwell S.L."/>
            <person name="Alsmark U.C.M."/>
            <person name="Besteiro S."/>
            <person name="Sicheritz-Ponten T."/>
            <person name="Noel C.J."/>
            <person name="Dacks J.B."/>
            <person name="Foster P.G."/>
            <person name="Simillion C."/>
            <person name="Van de Peer Y."/>
            <person name="Miranda-Saavedra D."/>
            <person name="Barton G.J."/>
            <person name="Westrop G.D."/>
            <person name="Mueller S."/>
            <person name="Dessi D."/>
            <person name="Fiori P.L."/>
            <person name="Ren Q."/>
            <person name="Paulsen I."/>
            <person name="Zhang H."/>
            <person name="Bastida-Corcuera F.D."/>
            <person name="Simoes-Barbosa A."/>
            <person name="Brown M.T."/>
            <person name="Hayes R.D."/>
            <person name="Mukherjee M."/>
            <person name="Okumura C.Y."/>
            <person name="Schneider R."/>
            <person name="Smith A.J."/>
            <person name="Vanacova S."/>
            <person name="Villalvazo M."/>
            <person name="Haas B.J."/>
            <person name="Pertea M."/>
            <person name="Feldblyum T.V."/>
            <person name="Utterback T.R."/>
            <person name="Shu C.L."/>
            <person name="Osoegawa K."/>
            <person name="de Jong P.J."/>
            <person name="Hrdy I."/>
            <person name="Horvathova L."/>
            <person name="Zubacova Z."/>
            <person name="Dolezal P."/>
            <person name="Malik S.B."/>
            <person name="Logsdon J.M. Jr."/>
            <person name="Henze K."/>
            <person name="Gupta A."/>
            <person name="Wang C.C."/>
            <person name="Dunne R.L."/>
            <person name="Upcroft J.A."/>
            <person name="Upcroft P."/>
            <person name="White O."/>
            <person name="Salzberg S.L."/>
            <person name="Tang P."/>
            <person name="Chiu C.-H."/>
            <person name="Lee Y.-S."/>
            <person name="Embley T.M."/>
            <person name="Coombs G.H."/>
            <person name="Mottram J.C."/>
            <person name="Tachezy J."/>
            <person name="Fraser-Liggett C.M."/>
            <person name="Johnson P.J."/>
        </authorList>
    </citation>
    <scope>NUCLEOTIDE SEQUENCE [LARGE SCALE GENOMIC DNA]</scope>
    <source>
        <strain evidence="2">G3</strain>
    </source>
</reference>
<dbReference type="RefSeq" id="XP_001319700.1">
    <property type="nucleotide sequence ID" value="XM_001319665.1"/>
</dbReference>
<dbReference type="AlphaFoldDB" id="A2EIQ0"/>
<reference evidence="2" key="1">
    <citation type="submission" date="2006-10" db="EMBL/GenBank/DDBJ databases">
        <authorList>
            <person name="Amadeo P."/>
            <person name="Zhao Q."/>
            <person name="Wortman J."/>
            <person name="Fraser-Liggett C."/>
            <person name="Carlton J."/>
        </authorList>
    </citation>
    <scope>NUCLEOTIDE SEQUENCE</scope>
    <source>
        <strain evidence="2">G3</strain>
    </source>
</reference>
<gene>
    <name evidence="2" type="ORF">TVAG_499650</name>
</gene>
<dbReference type="InterPro" id="IPR046859">
    <property type="entry name" value="RGPA/RALGAPB_N"/>
</dbReference>
<dbReference type="Pfam" id="PF20412">
    <property type="entry name" value="RALGAPB_N"/>
    <property type="match status" value="1"/>
</dbReference>
<dbReference type="InParanoid" id="A2EIQ0"/>
<evidence type="ECO:0000259" key="1">
    <source>
        <dbReference type="Pfam" id="PF20412"/>
    </source>
</evidence>
<accession>A2EIQ0</accession>
<dbReference type="PANTHER" id="PTHR21344:SF1">
    <property type="entry name" value="RAL GTPASE-ACTIVATING PROTEIN SUBUNIT BETA"/>
    <property type="match status" value="1"/>
</dbReference>
<feature type="domain" description="Ral GTPase-activating protein subunit alpha/beta N-terminal" evidence="1">
    <location>
        <begin position="130"/>
        <end position="227"/>
    </location>
</feature>
<sequence length="947" mass="108074">MLPKIRDKGLLTDDSEHYILNTLPKNYICESVALLMKNMINSCTQWNYKTSKRVDVFMEIYAITLTLDPEYAEYMQWVVNLYQRWIIDPSFLGNTEKQNKYIRLIIKHLSIPFQNVNFSSDGIKFYNVLINILDTYRTLVQTHGKILENESWKTLIMTILAICDQLNSAKESKSVTSDHITKLQTKALYICFYLLFSTPQDNSYFDVFLKFSVTWSSVSSYINAWGNWIVPAYELILHKNFNSSRLEYLSKSEIHQIIMNIEWSRLPSALQFLLNAVDYDIAKKDDKVSIALVNVAAQAAAASFQLAIDNSKGKGALRFPLKPFLHLFGKIIYGYSIKTLEFIDVINKAILWIISNFDFTGCEKEIQALVDIINSQYQKSIQLVRGMIQAMSRPLPEAVFVSLGATSLATIDSLQVPDVNNEEFIVPLFLSACNATKKYQTVHFMRLWDNSKRFQSRLQLISQSFNYDINIGSITQKALTTDNLELLEMSLWLALAYSMSVRENVHDCRSNSQALEYVVDFALQHHLDGDCLAVILLSCLESINWGMPSFPKLNALLDYTLQIQNETSPVKYAKSLAKLIIWRSSFNEVSPDMSCEIFASSIKKEDVEKSEFVVVGDTILLSFNKKNEKEIEIIARGPFGKTSFTATDDNFGKIIPKFNTLPEERITLNQKDLYGTQYEVDEFKNLPKPQQKIIDDLTWLKKPIRQVKQSHDTSIYEFLVKCGLLTSHNLFNIRYITDKSAASKAIDMFQKTESNPVLFVPILHMIPGETELNCSRQKTTANLKAFLNGIAPIFTINKDHGQSLLNIKFKQGFPLIPSVANSLGFICPEITETDEDAKKVKDLYDATKVRIIFDEADSKFGELKNEPHFMIKPLQRGCYLVETGLKDQCFAPMQLMTAKSFSQALTMFVERRVSSFNSTNAIDTVAVRTKIVSQLVSKPVDEFPLFD</sequence>
<dbReference type="VEuPathDB" id="TrichDB:TVAGG3_0959910"/>
<dbReference type="KEGG" id="tva:4765369"/>
<protein>
    <recommendedName>
        <fullName evidence="1">Ral GTPase-activating protein subunit alpha/beta N-terminal domain-containing protein</fullName>
    </recommendedName>
</protein>
<organism evidence="2 3">
    <name type="scientific">Trichomonas vaginalis (strain ATCC PRA-98 / G3)</name>
    <dbReference type="NCBI Taxonomy" id="412133"/>
    <lineage>
        <taxon>Eukaryota</taxon>
        <taxon>Metamonada</taxon>
        <taxon>Parabasalia</taxon>
        <taxon>Trichomonadida</taxon>
        <taxon>Trichomonadidae</taxon>
        <taxon>Trichomonas</taxon>
    </lineage>
</organism>
<dbReference type="GO" id="GO:0032484">
    <property type="term" value="P:Ral protein signal transduction"/>
    <property type="evidence" value="ECO:0000318"/>
    <property type="project" value="GO_Central"/>
</dbReference>
<dbReference type="PANTHER" id="PTHR21344">
    <property type="entry name" value="RAL GTPASE-ACTIVATING PROTEIN SUBUNIT BETA"/>
    <property type="match status" value="1"/>
</dbReference>
<dbReference type="InterPro" id="IPR039930">
    <property type="entry name" value="RALGAPB"/>
</dbReference>
<evidence type="ECO:0000313" key="2">
    <source>
        <dbReference type="EMBL" id="EAY07477.1"/>
    </source>
</evidence>